<dbReference type="Pfam" id="PF04749">
    <property type="entry name" value="PLAC8"/>
    <property type="match status" value="1"/>
</dbReference>
<dbReference type="PANTHER" id="PTHR15907">
    <property type="entry name" value="DUF614 FAMILY PROTEIN-RELATED"/>
    <property type="match status" value="1"/>
</dbReference>
<dbReference type="InterPro" id="IPR006461">
    <property type="entry name" value="PLAC_motif_containing"/>
</dbReference>
<dbReference type="Gramene" id="Vigun02g035900.1.v1.2">
    <property type="protein sequence ID" value="Vigun02g035900.1.v1.2"/>
    <property type="gene ID" value="Vigun02g035900.v1.2"/>
</dbReference>
<proteinExistence type="predicted"/>
<dbReference type="EMBL" id="CP039348">
    <property type="protein sequence ID" value="QCD90041.1"/>
    <property type="molecule type" value="Genomic_DNA"/>
</dbReference>
<dbReference type="NCBIfam" id="TIGR01571">
    <property type="entry name" value="A_thal_Cys_rich"/>
    <property type="match status" value="1"/>
</dbReference>
<name>A0A4D6LND8_VIGUN</name>
<keyword evidence="2" id="KW-1185">Reference proteome</keyword>
<reference evidence="1 2" key="1">
    <citation type="submission" date="2019-04" db="EMBL/GenBank/DDBJ databases">
        <title>An improved genome assembly and genetic linkage map for asparagus bean, Vigna unguiculata ssp. sesquipedialis.</title>
        <authorList>
            <person name="Xia Q."/>
            <person name="Zhang R."/>
            <person name="Dong Y."/>
        </authorList>
    </citation>
    <scope>NUCLEOTIDE SEQUENCE [LARGE SCALE GENOMIC DNA]</scope>
    <source>
        <tissue evidence="1">Leaf</tissue>
    </source>
</reference>
<sequence>MASNPEKQSTKGQWTTGLYDCWEDPSHCCFTLFCPCITFGQIAEIVDGGTISKNAACCIYTHGWSWLNGAIYRSKLRRLFSLPEEPYSDSFTHCCCCVCSLTQEFRELKNRGIHPSIGWEGNVEKWKRAGVEPPIAPTMSR</sequence>
<evidence type="ECO:0000313" key="1">
    <source>
        <dbReference type="EMBL" id="QCD90041.1"/>
    </source>
</evidence>
<organism evidence="1 2">
    <name type="scientific">Vigna unguiculata</name>
    <name type="common">Cowpea</name>
    <dbReference type="NCBI Taxonomy" id="3917"/>
    <lineage>
        <taxon>Eukaryota</taxon>
        <taxon>Viridiplantae</taxon>
        <taxon>Streptophyta</taxon>
        <taxon>Embryophyta</taxon>
        <taxon>Tracheophyta</taxon>
        <taxon>Spermatophyta</taxon>
        <taxon>Magnoliopsida</taxon>
        <taxon>eudicotyledons</taxon>
        <taxon>Gunneridae</taxon>
        <taxon>Pentapetalae</taxon>
        <taxon>rosids</taxon>
        <taxon>fabids</taxon>
        <taxon>Fabales</taxon>
        <taxon>Fabaceae</taxon>
        <taxon>Papilionoideae</taxon>
        <taxon>50 kb inversion clade</taxon>
        <taxon>NPAAA clade</taxon>
        <taxon>indigoferoid/millettioid clade</taxon>
        <taxon>Phaseoleae</taxon>
        <taxon>Vigna</taxon>
    </lineage>
</organism>
<evidence type="ECO:0000313" key="2">
    <source>
        <dbReference type="Proteomes" id="UP000501690"/>
    </source>
</evidence>
<dbReference type="Proteomes" id="UP000501690">
    <property type="component" value="Linkage Group LG4"/>
</dbReference>
<protein>
    <submittedName>
        <fullName evidence="1">Uncharacterized protein</fullName>
    </submittedName>
</protein>
<dbReference type="OrthoDB" id="1045822at2759"/>
<dbReference type="AlphaFoldDB" id="A0A4D6LND8"/>
<accession>A0A4D6LND8</accession>
<gene>
    <name evidence="1" type="ORF">DEO72_LG4g993</name>
</gene>